<comment type="caution">
    <text evidence="1">The sequence shown here is derived from an EMBL/GenBank/DDBJ whole genome shotgun (WGS) entry which is preliminary data.</text>
</comment>
<reference evidence="1 2" key="1">
    <citation type="submission" date="2019-06" db="EMBL/GenBank/DDBJ databases">
        <title>Taxogenomics and systematics of the genus Pantoea.</title>
        <authorList>
            <person name="Tambong J.T."/>
        </authorList>
    </citation>
    <scope>NUCLEOTIDE SEQUENCE [LARGE SCALE GENOMIC DNA]</scope>
    <source>
        <strain evidence="1 2">LMG 2558</strain>
    </source>
</reference>
<keyword evidence="2" id="KW-1185">Reference proteome</keyword>
<gene>
    <name evidence="1" type="ORF">FJW00_09115</name>
</gene>
<dbReference type="Proteomes" id="UP000316142">
    <property type="component" value="Unassembled WGS sequence"/>
</dbReference>
<evidence type="ECO:0008006" key="3">
    <source>
        <dbReference type="Google" id="ProtNLM"/>
    </source>
</evidence>
<accession>A0ABY2ZCR5</accession>
<dbReference type="EMBL" id="VHIZ01000038">
    <property type="protein sequence ID" value="TPV28293.1"/>
    <property type="molecule type" value="Genomic_DNA"/>
</dbReference>
<evidence type="ECO:0000313" key="1">
    <source>
        <dbReference type="EMBL" id="TPV28293.1"/>
    </source>
</evidence>
<proteinExistence type="predicted"/>
<protein>
    <recommendedName>
        <fullName evidence="3">FidL-like membrane protein</fullName>
    </recommendedName>
</protein>
<evidence type="ECO:0000313" key="2">
    <source>
        <dbReference type="Proteomes" id="UP000316142"/>
    </source>
</evidence>
<dbReference type="RefSeq" id="WP_140923738.1">
    <property type="nucleotide sequence ID" value="NZ_DAMBBH010000004.1"/>
</dbReference>
<sequence>MIKKTLIVLTGIVILMEAAFLAYPYLQRRPTESFNCVANLVEHYSDDIYHLSLNYMIRDNFALAHITGYSEMNPGKVFNRKVSFSLQRNGDIYYMSAEKNIRLPDDNLSDDEISQYLSRFFIASEKEVYMRIIRQKNKNFLFMVNFIPTYICNSISG</sequence>
<name>A0ABY2ZCR5_9GAMM</name>
<organism evidence="1 2">
    <name type="scientific">Pantoea anthophila</name>
    <dbReference type="NCBI Taxonomy" id="470931"/>
    <lineage>
        <taxon>Bacteria</taxon>
        <taxon>Pseudomonadati</taxon>
        <taxon>Pseudomonadota</taxon>
        <taxon>Gammaproteobacteria</taxon>
        <taxon>Enterobacterales</taxon>
        <taxon>Erwiniaceae</taxon>
        <taxon>Pantoea</taxon>
    </lineage>
</organism>